<dbReference type="EMBL" id="NIVC01003789">
    <property type="protein sequence ID" value="PAA49785.1"/>
    <property type="molecule type" value="Genomic_DNA"/>
</dbReference>
<evidence type="ECO:0000313" key="8">
    <source>
        <dbReference type="Proteomes" id="UP000215902"/>
    </source>
</evidence>
<gene>
    <name evidence="7" type="ORF">BOX15_Mlig014191g1</name>
</gene>
<evidence type="ECO:0000256" key="4">
    <source>
        <dbReference type="ARBA" id="ARBA00022989"/>
    </source>
</evidence>
<feature type="non-terminal residue" evidence="7">
    <location>
        <position position="1"/>
    </location>
</feature>
<keyword evidence="3 6" id="KW-0812">Transmembrane</keyword>
<comment type="caution">
    <text evidence="7">The sequence shown here is derived from an EMBL/GenBank/DDBJ whole genome shotgun (WGS) entry which is preliminary data.</text>
</comment>
<protein>
    <submittedName>
        <fullName evidence="7">Uncharacterized protein</fullName>
    </submittedName>
</protein>
<evidence type="ECO:0000256" key="5">
    <source>
        <dbReference type="ARBA" id="ARBA00023136"/>
    </source>
</evidence>
<dbReference type="GO" id="GO:0016020">
    <property type="term" value="C:membrane"/>
    <property type="evidence" value="ECO:0007669"/>
    <property type="project" value="UniProtKB-SubCell"/>
</dbReference>
<feature type="transmembrane region" description="Helical" evidence="6">
    <location>
        <begin position="7"/>
        <end position="29"/>
    </location>
</feature>
<evidence type="ECO:0000256" key="2">
    <source>
        <dbReference type="ARBA" id="ARBA00010095"/>
    </source>
</evidence>
<dbReference type="AlphaFoldDB" id="A0A267DKN1"/>
<dbReference type="SMART" id="SM01398">
    <property type="entry name" value="Cornichon"/>
    <property type="match status" value="1"/>
</dbReference>
<dbReference type="Pfam" id="PF03311">
    <property type="entry name" value="Cornichon"/>
    <property type="match status" value="1"/>
</dbReference>
<dbReference type="Proteomes" id="UP000215902">
    <property type="component" value="Unassembled WGS sequence"/>
</dbReference>
<sequence>VKADMSILVMSLCLAGSLALLFLAVYLLMTLSDLDCDYLNVREACDRLNKWVWPEAAVAAAVPILLLLTLHWVLFLLSAPLPCYLIYRCLTLPKGQIGLFDPFEINNRNYIKRAMYFCTFKLVHYLLLFFVLLYSIIYYLVAGE</sequence>
<evidence type="ECO:0000256" key="1">
    <source>
        <dbReference type="ARBA" id="ARBA00004141"/>
    </source>
</evidence>
<dbReference type="STRING" id="282301.A0A267DKN1"/>
<keyword evidence="4 6" id="KW-1133">Transmembrane helix</keyword>
<evidence type="ECO:0000313" key="7">
    <source>
        <dbReference type="EMBL" id="PAA49785.1"/>
    </source>
</evidence>
<keyword evidence="5 6" id="KW-0472">Membrane</keyword>
<evidence type="ECO:0000256" key="3">
    <source>
        <dbReference type="ARBA" id="ARBA00022692"/>
    </source>
</evidence>
<proteinExistence type="inferred from homology"/>
<feature type="transmembrane region" description="Helical" evidence="6">
    <location>
        <begin position="56"/>
        <end position="87"/>
    </location>
</feature>
<dbReference type="InterPro" id="IPR003377">
    <property type="entry name" value="Cornichon"/>
</dbReference>
<comment type="subcellular location">
    <subcellularLocation>
        <location evidence="1">Membrane</location>
        <topology evidence="1">Multi-pass membrane protein</topology>
    </subcellularLocation>
</comment>
<keyword evidence="8" id="KW-1185">Reference proteome</keyword>
<feature type="transmembrane region" description="Helical" evidence="6">
    <location>
        <begin position="122"/>
        <end position="141"/>
    </location>
</feature>
<name>A0A267DKN1_9PLAT</name>
<dbReference type="GO" id="GO:0016192">
    <property type="term" value="P:vesicle-mediated transport"/>
    <property type="evidence" value="ECO:0007669"/>
    <property type="project" value="InterPro"/>
</dbReference>
<evidence type="ECO:0000256" key="6">
    <source>
        <dbReference type="SAM" id="Phobius"/>
    </source>
</evidence>
<accession>A0A267DKN1</accession>
<reference evidence="7 8" key="1">
    <citation type="submission" date="2017-06" db="EMBL/GenBank/DDBJ databases">
        <title>A platform for efficient transgenesis in Macrostomum lignano, a flatworm model organism for stem cell research.</title>
        <authorList>
            <person name="Berezikov E."/>
        </authorList>
    </citation>
    <scope>NUCLEOTIDE SEQUENCE [LARGE SCALE GENOMIC DNA]</scope>
    <source>
        <strain evidence="7">DV1</strain>
        <tissue evidence="7">Whole organism</tissue>
    </source>
</reference>
<comment type="similarity">
    <text evidence="2">Belongs to the cornichon family.</text>
</comment>
<dbReference type="OrthoDB" id="8775810at2759"/>
<dbReference type="PANTHER" id="PTHR12290">
    <property type="entry name" value="CORNICHON-RELATED"/>
    <property type="match status" value="1"/>
</dbReference>
<organism evidence="7 8">
    <name type="scientific">Macrostomum lignano</name>
    <dbReference type="NCBI Taxonomy" id="282301"/>
    <lineage>
        <taxon>Eukaryota</taxon>
        <taxon>Metazoa</taxon>
        <taxon>Spiralia</taxon>
        <taxon>Lophotrochozoa</taxon>
        <taxon>Platyhelminthes</taxon>
        <taxon>Rhabditophora</taxon>
        <taxon>Macrostomorpha</taxon>
        <taxon>Macrostomida</taxon>
        <taxon>Macrostomidae</taxon>
        <taxon>Macrostomum</taxon>
    </lineage>
</organism>